<reference evidence="2" key="1">
    <citation type="submission" date="2023-06" db="EMBL/GenBank/DDBJ databases">
        <title>Survivors Of The Sea: Transcriptome response of Skeletonema marinoi to long-term dormancy.</title>
        <authorList>
            <person name="Pinder M.I.M."/>
            <person name="Kourtchenko O."/>
            <person name="Robertson E.K."/>
            <person name="Larsson T."/>
            <person name="Maumus F."/>
            <person name="Osuna-Cruz C.M."/>
            <person name="Vancaester E."/>
            <person name="Stenow R."/>
            <person name="Vandepoele K."/>
            <person name="Ploug H."/>
            <person name="Bruchert V."/>
            <person name="Godhe A."/>
            <person name="Topel M."/>
        </authorList>
    </citation>
    <scope>NUCLEOTIDE SEQUENCE</scope>
    <source>
        <strain evidence="2">R05AC</strain>
    </source>
</reference>
<comment type="caution">
    <text evidence="2">The sequence shown here is derived from an EMBL/GenBank/DDBJ whole genome shotgun (WGS) entry which is preliminary data.</text>
</comment>
<evidence type="ECO:0000313" key="3">
    <source>
        <dbReference type="Proteomes" id="UP001224775"/>
    </source>
</evidence>
<sequence length="238" mass="27428">MDLFSQRRASTASSVSTTSSPVRTKALSEQHRQLTEKLIRLKFEIAEQKGKHGELQFDWQKLNSEKHSIHSEIVEAEKECASIRDETDQIRVEQTRRKQRLDQLVADNLPERRAADEVQDEHDKTQSELQATKEEIQNVKAAGEKLHKTIEDLKEHAAEISSERVKISAQSDEVKSEIETLKKEIVAMRSSVQNTKEKSDQYETDLIEARKENVLLAKQNDVLESKIAAREEYLEKHK</sequence>
<feature type="compositionally biased region" description="Low complexity" evidence="1">
    <location>
        <begin position="1"/>
        <end position="24"/>
    </location>
</feature>
<organism evidence="2 3">
    <name type="scientific">Skeletonema marinoi</name>
    <dbReference type="NCBI Taxonomy" id="267567"/>
    <lineage>
        <taxon>Eukaryota</taxon>
        <taxon>Sar</taxon>
        <taxon>Stramenopiles</taxon>
        <taxon>Ochrophyta</taxon>
        <taxon>Bacillariophyta</taxon>
        <taxon>Coscinodiscophyceae</taxon>
        <taxon>Thalassiosirophycidae</taxon>
        <taxon>Thalassiosirales</taxon>
        <taxon>Skeletonemataceae</taxon>
        <taxon>Skeletonema</taxon>
        <taxon>Skeletonema marinoi-dohrnii complex</taxon>
    </lineage>
</organism>
<feature type="region of interest" description="Disordered" evidence="1">
    <location>
        <begin position="109"/>
        <end position="130"/>
    </location>
</feature>
<dbReference type="Gene3D" id="6.10.250.3110">
    <property type="match status" value="1"/>
</dbReference>
<feature type="region of interest" description="Disordered" evidence="1">
    <location>
        <begin position="1"/>
        <end position="29"/>
    </location>
</feature>
<name>A0AAD8XZY4_9STRA</name>
<proteinExistence type="predicted"/>
<gene>
    <name evidence="2" type="ORF">QTG54_012600</name>
</gene>
<protein>
    <submittedName>
        <fullName evidence="2">Uncharacterized protein</fullName>
    </submittedName>
</protein>
<evidence type="ECO:0000313" key="2">
    <source>
        <dbReference type="EMBL" id="KAK1736578.1"/>
    </source>
</evidence>
<evidence type="ECO:0000256" key="1">
    <source>
        <dbReference type="SAM" id="MobiDB-lite"/>
    </source>
</evidence>
<keyword evidence="3" id="KW-1185">Reference proteome</keyword>
<dbReference type="AlphaFoldDB" id="A0AAD8XZY4"/>
<dbReference type="Proteomes" id="UP001224775">
    <property type="component" value="Unassembled WGS sequence"/>
</dbReference>
<dbReference type="EMBL" id="JATAAI010000028">
    <property type="protein sequence ID" value="KAK1736578.1"/>
    <property type="molecule type" value="Genomic_DNA"/>
</dbReference>
<accession>A0AAD8XZY4</accession>